<evidence type="ECO:0000256" key="1">
    <source>
        <dbReference type="SAM" id="MobiDB-lite"/>
    </source>
</evidence>
<name>A0ABN2YKI1_9ACTN</name>
<dbReference type="EMBL" id="BAAAPF010000117">
    <property type="protein sequence ID" value="GAA2128722.1"/>
    <property type="molecule type" value="Genomic_DNA"/>
</dbReference>
<keyword evidence="3" id="KW-1185">Reference proteome</keyword>
<organism evidence="2 3">
    <name type="scientific">Streptomyces synnematoformans</name>
    <dbReference type="NCBI Taxonomy" id="415721"/>
    <lineage>
        <taxon>Bacteria</taxon>
        <taxon>Bacillati</taxon>
        <taxon>Actinomycetota</taxon>
        <taxon>Actinomycetes</taxon>
        <taxon>Kitasatosporales</taxon>
        <taxon>Streptomycetaceae</taxon>
        <taxon>Streptomyces</taxon>
    </lineage>
</organism>
<gene>
    <name evidence="2" type="ORF">GCM10009802_36200</name>
</gene>
<evidence type="ECO:0000313" key="3">
    <source>
        <dbReference type="Proteomes" id="UP001500443"/>
    </source>
</evidence>
<feature type="region of interest" description="Disordered" evidence="1">
    <location>
        <begin position="59"/>
        <end position="82"/>
    </location>
</feature>
<sequence>MQSWPPTLWLRPPGRAALARLPAVRLPVGTGAGRGAGVVDGVVDGGVAADTADAEAAGDVVRGADMDGDGDGGGADGAAVPARNRVADRPDLVRLVSAAATACHRLALNVSRSPFRMPRGCSPEHGHAR</sequence>
<accession>A0ABN2YKI1</accession>
<protein>
    <submittedName>
        <fullName evidence="2">Uncharacterized protein</fullName>
    </submittedName>
</protein>
<comment type="caution">
    <text evidence="2">The sequence shown here is derived from an EMBL/GenBank/DDBJ whole genome shotgun (WGS) entry which is preliminary data.</text>
</comment>
<evidence type="ECO:0000313" key="2">
    <source>
        <dbReference type="EMBL" id="GAA2128722.1"/>
    </source>
</evidence>
<proteinExistence type="predicted"/>
<reference evidence="2 3" key="1">
    <citation type="journal article" date="2019" name="Int. J. Syst. Evol. Microbiol.">
        <title>The Global Catalogue of Microorganisms (GCM) 10K type strain sequencing project: providing services to taxonomists for standard genome sequencing and annotation.</title>
        <authorList>
            <consortium name="The Broad Institute Genomics Platform"/>
            <consortium name="The Broad Institute Genome Sequencing Center for Infectious Disease"/>
            <person name="Wu L."/>
            <person name="Ma J."/>
        </authorList>
    </citation>
    <scope>NUCLEOTIDE SEQUENCE [LARGE SCALE GENOMIC DNA]</scope>
    <source>
        <strain evidence="2 3">JCM 15481</strain>
    </source>
</reference>
<dbReference type="Proteomes" id="UP001500443">
    <property type="component" value="Unassembled WGS sequence"/>
</dbReference>